<accession>A0ABW2L4M9</accession>
<comment type="caution">
    <text evidence="5">The sequence shown here is derived from an EMBL/GenBank/DDBJ whole genome shotgun (WGS) entry which is preliminary data.</text>
</comment>
<dbReference type="PANTHER" id="PTHR43156:SF2">
    <property type="entry name" value="STAGE II SPORULATION PROTEIN E"/>
    <property type="match status" value="1"/>
</dbReference>
<dbReference type="Pfam" id="PF13185">
    <property type="entry name" value="GAF_2"/>
    <property type="match status" value="1"/>
</dbReference>
<dbReference type="PANTHER" id="PTHR43156">
    <property type="entry name" value="STAGE II SPORULATION PROTEIN E-RELATED"/>
    <property type="match status" value="1"/>
</dbReference>
<evidence type="ECO:0000256" key="2">
    <source>
        <dbReference type="SAM" id="Phobius"/>
    </source>
</evidence>
<dbReference type="InterPro" id="IPR001932">
    <property type="entry name" value="PPM-type_phosphatase-like_dom"/>
</dbReference>
<dbReference type="RefSeq" id="WP_379708918.1">
    <property type="nucleotide sequence ID" value="NZ_JBHTBS010000001.1"/>
</dbReference>
<evidence type="ECO:0000313" key="6">
    <source>
        <dbReference type="Proteomes" id="UP001596472"/>
    </source>
</evidence>
<dbReference type="EC" id="3.1.3.16" evidence="5"/>
<feature type="transmembrane region" description="Helical" evidence="2">
    <location>
        <begin position="6"/>
        <end position="24"/>
    </location>
</feature>
<dbReference type="Gene3D" id="3.60.40.10">
    <property type="entry name" value="PPM-type phosphatase domain"/>
    <property type="match status" value="1"/>
</dbReference>
<dbReference type="Pfam" id="PF07228">
    <property type="entry name" value="SpoIIE"/>
    <property type="match status" value="1"/>
</dbReference>
<keyword evidence="6" id="KW-1185">Reference proteome</keyword>
<keyword evidence="1 5" id="KW-0378">Hydrolase</keyword>
<evidence type="ECO:0000313" key="5">
    <source>
        <dbReference type="EMBL" id="MFC7336120.1"/>
    </source>
</evidence>
<gene>
    <name evidence="5" type="ORF">ACFQY0_02935</name>
</gene>
<keyword evidence="2" id="KW-0812">Transmembrane</keyword>
<dbReference type="SMART" id="SM00065">
    <property type="entry name" value="GAF"/>
    <property type="match status" value="1"/>
</dbReference>
<evidence type="ECO:0000259" key="3">
    <source>
        <dbReference type="SMART" id="SM00065"/>
    </source>
</evidence>
<dbReference type="InterPro" id="IPR052016">
    <property type="entry name" value="Bact_Sigma-Reg"/>
</dbReference>
<evidence type="ECO:0000256" key="1">
    <source>
        <dbReference type="ARBA" id="ARBA00022801"/>
    </source>
</evidence>
<dbReference type="SMART" id="SM00331">
    <property type="entry name" value="PP2C_SIG"/>
    <property type="match status" value="1"/>
</dbReference>
<dbReference type="SUPFAM" id="SSF81606">
    <property type="entry name" value="PP2C-like"/>
    <property type="match status" value="1"/>
</dbReference>
<dbReference type="EMBL" id="JBHTBS010000001">
    <property type="protein sequence ID" value="MFC7336120.1"/>
    <property type="molecule type" value="Genomic_DNA"/>
</dbReference>
<evidence type="ECO:0000259" key="4">
    <source>
        <dbReference type="SMART" id="SM00331"/>
    </source>
</evidence>
<dbReference type="SUPFAM" id="SSF55781">
    <property type="entry name" value="GAF domain-like"/>
    <property type="match status" value="1"/>
</dbReference>
<feature type="domain" description="GAF" evidence="3">
    <location>
        <begin position="61"/>
        <end position="230"/>
    </location>
</feature>
<feature type="domain" description="PPM-type phosphatase" evidence="4">
    <location>
        <begin position="257"/>
        <end position="478"/>
    </location>
</feature>
<name>A0ABW2L4M9_9BACT</name>
<keyword evidence="2" id="KW-1133">Transmembrane helix</keyword>
<dbReference type="InterPro" id="IPR029016">
    <property type="entry name" value="GAF-like_dom_sf"/>
</dbReference>
<keyword evidence="2" id="KW-0472">Membrane</keyword>
<dbReference type="InterPro" id="IPR003018">
    <property type="entry name" value="GAF"/>
</dbReference>
<organism evidence="5 6">
    <name type="scientific">Haloferula chungangensis</name>
    <dbReference type="NCBI Taxonomy" id="1048331"/>
    <lineage>
        <taxon>Bacteria</taxon>
        <taxon>Pseudomonadati</taxon>
        <taxon>Verrucomicrobiota</taxon>
        <taxon>Verrucomicrobiia</taxon>
        <taxon>Verrucomicrobiales</taxon>
        <taxon>Verrucomicrobiaceae</taxon>
        <taxon>Haloferula</taxon>
    </lineage>
</organism>
<dbReference type="Gene3D" id="3.30.450.40">
    <property type="match status" value="1"/>
</dbReference>
<dbReference type="GO" id="GO:0004722">
    <property type="term" value="F:protein serine/threonine phosphatase activity"/>
    <property type="evidence" value="ECO:0007669"/>
    <property type="project" value="UniProtKB-EC"/>
</dbReference>
<proteinExistence type="predicted"/>
<dbReference type="Proteomes" id="UP001596472">
    <property type="component" value="Unassembled WGS sequence"/>
</dbReference>
<sequence length="479" mass="52072">MDRLIPYTLLLVAVIGLGVTVRVFRQRLKRTSDELVAIEGEEERMFRYLHDLGMAIGKDTTQLELSKMIVDGVNEVVSARGGAIYLLDDVGELLQPKYLSKDCPPLVGVPAKIRKKSELDPRATESYLRLFQAPVDTGLLGAALGSELAIHVPDIRYHEAFRDVFADGGGERVEAMLSPLRHAGKDLGVLAVTRTKEQHGFSANDFAVFRSAAEQSAFAMGNAMLYREATEKRQFESELRNASEVQRVLLPQGEPIVPGYRLSGTNVPARIISGDYYDHLDLGDGRHGVVIADVSGKGVGAGLLMAMCRSVLRSQAWGKSDPAEVLGGVNRQLFPDIREDMFISLFYGVIDGESGLIRVARAGHDEALLYRAAKGIIETVKPPGLALGIDDGDVFERVTKVLELQMDSGDLLLFYTDGVNEATNGAGDEFGMKRLKATFLESAALGAEAAVNAVQRDLAAFAGGSRQMDDITLFAVEKR</sequence>
<reference evidence="6" key="1">
    <citation type="journal article" date="2019" name="Int. J. Syst. Evol. Microbiol.">
        <title>The Global Catalogue of Microorganisms (GCM) 10K type strain sequencing project: providing services to taxonomists for standard genome sequencing and annotation.</title>
        <authorList>
            <consortium name="The Broad Institute Genomics Platform"/>
            <consortium name="The Broad Institute Genome Sequencing Center for Infectious Disease"/>
            <person name="Wu L."/>
            <person name="Ma J."/>
        </authorList>
    </citation>
    <scope>NUCLEOTIDE SEQUENCE [LARGE SCALE GENOMIC DNA]</scope>
    <source>
        <strain evidence="6">CGMCC 4.1467</strain>
    </source>
</reference>
<dbReference type="InterPro" id="IPR036457">
    <property type="entry name" value="PPM-type-like_dom_sf"/>
</dbReference>
<protein>
    <submittedName>
        <fullName evidence="5">PP2C family protein-serine/threonine phosphatase</fullName>
        <ecNumber evidence="5">3.1.3.16</ecNumber>
    </submittedName>
</protein>